<evidence type="ECO:0000256" key="3">
    <source>
        <dbReference type="ARBA" id="ARBA00022827"/>
    </source>
</evidence>
<comment type="similarity">
    <text evidence="1">Belongs to the oxygen-dependent FAD-linked oxidoreductase family.</text>
</comment>
<gene>
    <name evidence="6" type="ORF">QBC37DRAFT_393644</name>
</gene>
<dbReference type="InterPro" id="IPR016166">
    <property type="entry name" value="FAD-bd_PCMH"/>
</dbReference>
<dbReference type="InterPro" id="IPR016169">
    <property type="entry name" value="FAD-bd_PCMH_sub2"/>
</dbReference>
<name>A0AAN6XT48_9PEZI</name>
<evidence type="ECO:0000256" key="2">
    <source>
        <dbReference type="ARBA" id="ARBA00022630"/>
    </source>
</evidence>
<feature type="domain" description="FAD-binding PCMH-type" evidence="5">
    <location>
        <begin position="46"/>
        <end position="217"/>
    </location>
</feature>
<accession>A0AAN6XT48</accession>
<dbReference type="InterPro" id="IPR050416">
    <property type="entry name" value="FAD-linked_Oxidoreductase"/>
</dbReference>
<dbReference type="EMBL" id="MU858506">
    <property type="protein sequence ID" value="KAK4206111.1"/>
    <property type="molecule type" value="Genomic_DNA"/>
</dbReference>
<dbReference type="PROSITE" id="PS51387">
    <property type="entry name" value="FAD_PCMH"/>
    <property type="match status" value="1"/>
</dbReference>
<keyword evidence="4" id="KW-0560">Oxidoreductase</keyword>
<dbReference type="PANTHER" id="PTHR42973:SF53">
    <property type="entry name" value="FAD-BINDING PCMH-TYPE DOMAIN-CONTAINING PROTEIN-RELATED"/>
    <property type="match status" value="1"/>
</dbReference>
<dbReference type="Proteomes" id="UP001301769">
    <property type="component" value="Unassembled WGS sequence"/>
</dbReference>
<dbReference type="InterPro" id="IPR036318">
    <property type="entry name" value="FAD-bd_PCMH-like_sf"/>
</dbReference>
<keyword evidence="3" id="KW-0274">FAD</keyword>
<sequence>MADVPSPIAPTRSVIDSLEASLEHIMLLPNDPDYALRNGSYYSNSAKLRPVCILQPQSTSEVAEAVKTLVAGRHHFAVRSGGCNFWPSNNIDDGVTIDLNLLDAIEYDKEADTVSIGPGARWGQVYEELEKYDRTVGGGRETSVGVGGLVLSGGNNFFSGGHGLTCDQAIAFEVVLANGDIVLAKEGAEHGDLLIALRGGGSNFGVVTRITMRTIPCGLVWGGGRVFSTEVMFADAAKSLVEITDSIAEDHNHY</sequence>
<dbReference type="Gene3D" id="3.30.465.10">
    <property type="match status" value="1"/>
</dbReference>
<reference evidence="6" key="2">
    <citation type="submission" date="2023-05" db="EMBL/GenBank/DDBJ databases">
        <authorList>
            <consortium name="Lawrence Berkeley National Laboratory"/>
            <person name="Steindorff A."/>
            <person name="Hensen N."/>
            <person name="Bonometti L."/>
            <person name="Westerberg I."/>
            <person name="Brannstrom I.O."/>
            <person name="Guillou S."/>
            <person name="Cros-Aarteil S."/>
            <person name="Calhoun S."/>
            <person name="Haridas S."/>
            <person name="Kuo A."/>
            <person name="Mondo S."/>
            <person name="Pangilinan J."/>
            <person name="Riley R."/>
            <person name="Labutti K."/>
            <person name="Andreopoulos B."/>
            <person name="Lipzen A."/>
            <person name="Chen C."/>
            <person name="Yanf M."/>
            <person name="Daum C."/>
            <person name="Ng V."/>
            <person name="Clum A."/>
            <person name="Ohm R."/>
            <person name="Martin F."/>
            <person name="Silar P."/>
            <person name="Natvig D."/>
            <person name="Lalanne C."/>
            <person name="Gautier V."/>
            <person name="Ament-Velasquez S.L."/>
            <person name="Kruys A."/>
            <person name="Hutchinson M.I."/>
            <person name="Powell A.J."/>
            <person name="Barry K."/>
            <person name="Miller A.N."/>
            <person name="Grigoriev I.V."/>
            <person name="Debuchy R."/>
            <person name="Gladieux P."/>
            <person name="Thoren M.H."/>
            <person name="Johannesson H."/>
        </authorList>
    </citation>
    <scope>NUCLEOTIDE SEQUENCE</scope>
    <source>
        <strain evidence="6">PSN293</strain>
    </source>
</reference>
<dbReference type="InterPro" id="IPR006094">
    <property type="entry name" value="Oxid_FAD_bind_N"/>
</dbReference>
<evidence type="ECO:0000256" key="4">
    <source>
        <dbReference type="ARBA" id="ARBA00023002"/>
    </source>
</evidence>
<evidence type="ECO:0000313" key="7">
    <source>
        <dbReference type="Proteomes" id="UP001301769"/>
    </source>
</evidence>
<protein>
    <submittedName>
        <fullName evidence="6">Fad binding domain protein</fullName>
    </submittedName>
</protein>
<keyword evidence="7" id="KW-1185">Reference proteome</keyword>
<dbReference type="SUPFAM" id="SSF56176">
    <property type="entry name" value="FAD-binding/transporter-associated domain-like"/>
    <property type="match status" value="1"/>
</dbReference>
<dbReference type="PANTHER" id="PTHR42973">
    <property type="entry name" value="BINDING OXIDOREDUCTASE, PUTATIVE (AFU_ORTHOLOGUE AFUA_1G17690)-RELATED"/>
    <property type="match status" value="1"/>
</dbReference>
<keyword evidence="2" id="KW-0285">Flavoprotein</keyword>
<proteinExistence type="inferred from homology"/>
<dbReference type="GO" id="GO:0016491">
    <property type="term" value="F:oxidoreductase activity"/>
    <property type="evidence" value="ECO:0007669"/>
    <property type="project" value="UniProtKB-KW"/>
</dbReference>
<evidence type="ECO:0000313" key="6">
    <source>
        <dbReference type="EMBL" id="KAK4206111.1"/>
    </source>
</evidence>
<dbReference type="Pfam" id="PF01565">
    <property type="entry name" value="FAD_binding_4"/>
    <property type="match status" value="1"/>
</dbReference>
<reference evidence="6" key="1">
    <citation type="journal article" date="2023" name="Mol. Phylogenet. Evol.">
        <title>Genome-scale phylogeny and comparative genomics of the fungal order Sordariales.</title>
        <authorList>
            <person name="Hensen N."/>
            <person name="Bonometti L."/>
            <person name="Westerberg I."/>
            <person name="Brannstrom I.O."/>
            <person name="Guillou S."/>
            <person name="Cros-Aarteil S."/>
            <person name="Calhoun S."/>
            <person name="Haridas S."/>
            <person name="Kuo A."/>
            <person name="Mondo S."/>
            <person name="Pangilinan J."/>
            <person name="Riley R."/>
            <person name="LaButti K."/>
            <person name="Andreopoulos B."/>
            <person name="Lipzen A."/>
            <person name="Chen C."/>
            <person name="Yan M."/>
            <person name="Daum C."/>
            <person name="Ng V."/>
            <person name="Clum A."/>
            <person name="Steindorff A."/>
            <person name="Ohm R.A."/>
            <person name="Martin F."/>
            <person name="Silar P."/>
            <person name="Natvig D.O."/>
            <person name="Lalanne C."/>
            <person name="Gautier V."/>
            <person name="Ament-Velasquez S.L."/>
            <person name="Kruys A."/>
            <person name="Hutchinson M.I."/>
            <person name="Powell A.J."/>
            <person name="Barry K."/>
            <person name="Miller A.N."/>
            <person name="Grigoriev I.V."/>
            <person name="Debuchy R."/>
            <person name="Gladieux P."/>
            <person name="Hiltunen Thoren M."/>
            <person name="Johannesson H."/>
        </authorList>
    </citation>
    <scope>NUCLEOTIDE SEQUENCE</scope>
    <source>
        <strain evidence="6">PSN293</strain>
    </source>
</reference>
<evidence type="ECO:0000256" key="1">
    <source>
        <dbReference type="ARBA" id="ARBA00005466"/>
    </source>
</evidence>
<comment type="caution">
    <text evidence="6">The sequence shown here is derived from an EMBL/GenBank/DDBJ whole genome shotgun (WGS) entry which is preliminary data.</text>
</comment>
<dbReference type="GO" id="GO:0071949">
    <property type="term" value="F:FAD binding"/>
    <property type="evidence" value="ECO:0007669"/>
    <property type="project" value="InterPro"/>
</dbReference>
<dbReference type="AlphaFoldDB" id="A0AAN6XT48"/>
<evidence type="ECO:0000259" key="5">
    <source>
        <dbReference type="PROSITE" id="PS51387"/>
    </source>
</evidence>
<organism evidence="6 7">
    <name type="scientific">Rhypophila decipiens</name>
    <dbReference type="NCBI Taxonomy" id="261697"/>
    <lineage>
        <taxon>Eukaryota</taxon>
        <taxon>Fungi</taxon>
        <taxon>Dikarya</taxon>
        <taxon>Ascomycota</taxon>
        <taxon>Pezizomycotina</taxon>
        <taxon>Sordariomycetes</taxon>
        <taxon>Sordariomycetidae</taxon>
        <taxon>Sordariales</taxon>
        <taxon>Naviculisporaceae</taxon>
        <taxon>Rhypophila</taxon>
    </lineage>
</organism>